<reference evidence="1 2" key="1">
    <citation type="journal article" date="2020" name="Biotechnol. Biofuels">
        <title>New insights from the biogas microbiome by comprehensive genome-resolved metagenomics of nearly 1600 species originating from multiple anaerobic digesters.</title>
        <authorList>
            <person name="Campanaro S."/>
            <person name="Treu L."/>
            <person name="Rodriguez-R L.M."/>
            <person name="Kovalovszki A."/>
            <person name="Ziels R.M."/>
            <person name="Maus I."/>
            <person name="Zhu X."/>
            <person name="Kougias P.G."/>
            <person name="Basile A."/>
            <person name="Luo G."/>
            <person name="Schluter A."/>
            <person name="Konstantinidis K.T."/>
            <person name="Angelidaki I."/>
        </authorList>
    </citation>
    <scope>NUCLEOTIDE SEQUENCE [LARGE SCALE GENOMIC DNA]</scope>
    <source>
        <strain evidence="1">AS27yjCOA_65</strain>
    </source>
</reference>
<gene>
    <name evidence="1" type="ORF">GYA55_10770</name>
</gene>
<comment type="caution">
    <text evidence="1">The sequence shown here is derived from an EMBL/GenBank/DDBJ whole genome shotgun (WGS) entry which is preliminary data.</text>
</comment>
<organism evidence="1 2">
    <name type="scientific">SAR324 cluster bacterium</name>
    <dbReference type="NCBI Taxonomy" id="2024889"/>
    <lineage>
        <taxon>Bacteria</taxon>
        <taxon>Deltaproteobacteria</taxon>
        <taxon>SAR324 cluster</taxon>
    </lineage>
</organism>
<evidence type="ECO:0000313" key="1">
    <source>
        <dbReference type="EMBL" id="NMC63632.1"/>
    </source>
</evidence>
<sequence>MQSRSKEKQRVSTRKNREKERIFKGLTQVLASLGFKVRREELKRGPGWAASSGTCRKMEEKLVFVDKRAALDEQIAFLVQTFSRIGQKIGEENLTELPEELRAEIKTILAF</sequence>
<protein>
    <submittedName>
        <fullName evidence="1">Uncharacterized protein</fullName>
    </submittedName>
</protein>
<proteinExistence type="predicted"/>
<dbReference type="Proteomes" id="UP000524246">
    <property type="component" value="Unassembled WGS sequence"/>
</dbReference>
<evidence type="ECO:0000313" key="2">
    <source>
        <dbReference type="Proteomes" id="UP000524246"/>
    </source>
</evidence>
<dbReference type="EMBL" id="JAAZON010000490">
    <property type="protein sequence ID" value="NMC63632.1"/>
    <property type="molecule type" value="Genomic_DNA"/>
</dbReference>
<dbReference type="AlphaFoldDB" id="A0A7X9FSP9"/>
<accession>A0A7X9FSP9</accession>
<name>A0A7X9FSP9_9DELT</name>